<gene>
    <name evidence="4" type="primary">LOC106060468</name>
</gene>
<evidence type="ECO:0000313" key="4">
    <source>
        <dbReference type="RefSeq" id="XP_055879583.1"/>
    </source>
</evidence>
<dbReference type="Gene3D" id="2.180.10.10">
    <property type="entry name" value="RHS repeat-associated core"/>
    <property type="match status" value="1"/>
</dbReference>
<dbReference type="InterPro" id="IPR035437">
    <property type="entry name" value="SNase_OB-fold_sf"/>
</dbReference>
<name>A0A9W2ZXG0_BIOGL</name>
<keyword evidence="3" id="KW-1185">Reference proteome</keyword>
<protein>
    <submittedName>
        <fullName evidence="4">Uncharacterized protein LOC106060468 isoform X1</fullName>
    </submittedName>
</protein>
<feature type="domain" description="Tudor" evidence="2">
    <location>
        <begin position="69"/>
        <end position="126"/>
    </location>
</feature>
<dbReference type="Gene3D" id="2.40.50.90">
    <property type="match status" value="1"/>
</dbReference>
<accession>A0A9W2ZXG0</accession>
<feature type="region of interest" description="Disordered" evidence="1">
    <location>
        <begin position="893"/>
        <end position="920"/>
    </location>
</feature>
<evidence type="ECO:0000313" key="3">
    <source>
        <dbReference type="Proteomes" id="UP001165740"/>
    </source>
</evidence>
<evidence type="ECO:0000256" key="1">
    <source>
        <dbReference type="SAM" id="MobiDB-lite"/>
    </source>
</evidence>
<dbReference type="RefSeq" id="XP_055879583.1">
    <property type="nucleotide sequence ID" value="XM_056023608.1"/>
</dbReference>
<dbReference type="Pfam" id="PF00567">
    <property type="entry name" value="TUDOR"/>
    <property type="match status" value="1"/>
</dbReference>
<organism evidence="3 4">
    <name type="scientific">Biomphalaria glabrata</name>
    <name type="common">Bloodfluke planorb</name>
    <name type="synonym">Freshwater snail</name>
    <dbReference type="NCBI Taxonomy" id="6526"/>
    <lineage>
        <taxon>Eukaryota</taxon>
        <taxon>Metazoa</taxon>
        <taxon>Spiralia</taxon>
        <taxon>Lophotrochozoa</taxon>
        <taxon>Mollusca</taxon>
        <taxon>Gastropoda</taxon>
        <taxon>Heterobranchia</taxon>
        <taxon>Euthyneura</taxon>
        <taxon>Panpulmonata</taxon>
        <taxon>Hygrophila</taxon>
        <taxon>Lymnaeoidea</taxon>
        <taxon>Planorbidae</taxon>
        <taxon>Biomphalaria</taxon>
    </lineage>
</organism>
<proteinExistence type="predicted"/>
<dbReference type="Proteomes" id="UP001165740">
    <property type="component" value="Chromosome 1"/>
</dbReference>
<reference evidence="4" key="1">
    <citation type="submission" date="2025-08" db="UniProtKB">
        <authorList>
            <consortium name="RefSeq"/>
        </authorList>
    </citation>
    <scope>IDENTIFICATION</scope>
</reference>
<dbReference type="PANTHER" id="PTHR16442">
    <property type="entry name" value="RING FINGER PROTEIN 17"/>
    <property type="match status" value="1"/>
</dbReference>
<sequence>MISEWPGNELLDKTMTPILKGSINHIIDPSNFWIQIGTAKSFDEFSRYSEKLNQMYNKSGDSYQISEHFLKEGDKVIVASSENHWNRAQIARINEDTLDVFYVDLGFTEIVSVSQVRSILPVLYNYMSPQVRRMGLAGIRPLSPSWTSRASEFFTDLVVDQILLVASVDTDLVLLFICSDDGSWMSVTEEMIVNEMAVCSGHSFDSSLSREFVQYWHKEADLFSSEELETMSTFIQPESTQVNTVEITNTLTPTNLKDVFELAHNGLEKSPKAEAVQENDSKQISNAKAEISSTNLTTEFFEWGRTDLYVGDVDVFDDVHYAIRQQIFSTDPQESFVTEEDVLQYKRPKPEVQKQLEKPKDIIKVEDNKSTHLNEERAYELEKEILDILQIKDEERYICELVHSIVEPDTDVPSDYLQVVITSVIESLIQNVETQLAFAVLDTYVVSELFPKVLIQVLKTLKERYVKLPQSVRLKGHHQEFVQALSEVFNHSISWCPSMLKPVQDYVVKVLKLWTVFNTQRQQDTESSLNVELMYLECVHTFLMNSSAVLSQYYPDIFNSLILEMKEKMLHDLTPRNVRSFLLSMILTVNKHRAPLKEVAIQTDETVGTQDFPQAEKFTSEVPASYSCDGLNSLFDDKCSNLSNSFLNNDKNVVLDCAPPVGNHSPLKDLVEFVNIYEDDTLQSLQSVCSDISSARENELGLKKSDSWEDCTDSDSLEGGSVPQECVPKSQKITKYTPAELKALKPTAKEQTKSDSKRVGLASNNSYQNKLNAVKKDQIIFSLDELGIAVNDTYQNMCTKERNATRTGQFLSDSDEVGLATRKNYDWRQKELNRTEKALSNSNDVGLTNQFQNESNRNGKIVSNTDEVGLASRKSYDWQQNELNRTEKVLSNSNEIGQSTHKNYDQFQNESNRTSNTDEVGLATRKSYDWRQNELNRKEKVLSDSDELGLTTRKSYDWRQNELTRTEKVNSDEVKQITNKNFDFCQNELNRKAKIVSNTDEIGQTTRKSYDWRLNELHRTEKVHSDSDKTGQTTNKNYDNRLKESYKTRGENFRSNSDKMGLASVSRFQNRLNVKYMKESHQDLDNDDKFLEQPDKSETIVPTIGVKKNLSKLNLCDIAEDFLKSEPDVEAMNASSSESLSEKHMSQGRIGGAGKKKKPKFQPLRGYLEDQIRDQNVEEHFEDQSHEKNIGDIDDVLSPEAVRLYEELENEKRLREEGNVIHPSKLGAVAASSGKRRSLFPQVAQAPAKSHNLWYPKVWRCSRCHSGDHNVYDCPEKDSFDNKFMLI</sequence>
<dbReference type="SMART" id="SM00333">
    <property type="entry name" value="TUDOR"/>
    <property type="match status" value="1"/>
</dbReference>
<feature type="compositionally biased region" description="Polar residues" evidence="1">
    <location>
        <begin position="893"/>
        <end position="918"/>
    </location>
</feature>
<dbReference type="PROSITE" id="PS50304">
    <property type="entry name" value="TUDOR"/>
    <property type="match status" value="1"/>
</dbReference>
<dbReference type="PANTHER" id="PTHR16442:SF1">
    <property type="entry name" value="RING FINGER PROTEIN 17"/>
    <property type="match status" value="1"/>
</dbReference>
<evidence type="ECO:0000259" key="2">
    <source>
        <dbReference type="PROSITE" id="PS50304"/>
    </source>
</evidence>
<dbReference type="InterPro" id="IPR002999">
    <property type="entry name" value="Tudor"/>
</dbReference>
<dbReference type="SUPFAM" id="SSF63748">
    <property type="entry name" value="Tudor/PWWP/MBT"/>
    <property type="match status" value="1"/>
</dbReference>
<feature type="region of interest" description="Disordered" evidence="1">
    <location>
        <begin position="845"/>
        <end position="866"/>
    </location>
</feature>
<feature type="region of interest" description="Disordered" evidence="1">
    <location>
        <begin position="1133"/>
        <end position="1160"/>
    </location>
</feature>
<dbReference type="Gene3D" id="2.30.30.140">
    <property type="match status" value="1"/>
</dbReference>
<dbReference type="GeneID" id="106060468"/>
<dbReference type="OrthoDB" id="9995375at2759"/>